<feature type="compositionally biased region" description="Polar residues" evidence="1">
    <location>
        <begin position="222"/>
        <end position="253"/>
    </location>
</feature>
<dbReference type="Gramene" id="Zm00001eb163390_T001">
    <property type="protein sequence ID" value="Zm00001eb163390_P001"/>
    <property type="gene ID" value="Zm00001eb163390"/>
</dbReference>
<keyword evidence="4" id="KW-1185">Reference proteome</keyword>
<evidence type="ECO:0000313" key="2">
    <source>
        <dbReference type="EMBL" id="ONM42093.1"/>
    </source>
</evidence>
<dbReference type="eggNOG" id="ENOG502R7RY">
    <property type="taxonomic scope" value="Eukaryota"/>
</dbReference>
<feature type="compositionally biased region" description="Low complexity" evidence="1">
    <location>
        <begin position="325"/>
        <end position="340"/>
    </location>
</feature>
<dbReference type="EMBL" id="CM007649">
    <property type="protein sequence ID" value="ONM42093.1"/>
    <property type="molecule type" value="Genomic_DNA"/>
</dbReference>
<name>A0A1D6NQ66_MAIZE</name>
<accession>A0A1D6NQ66</accession>
<evidence type="ECO:0000313" key="3">
    <source>
        <dbReference type="EnsemblPlants" id="Zm00001eb163390_P001"/>
    </source>
</evidence>
<evidence type="ECO:0000256" key="1">
    <source>
        <dbReference type="SAM" id="MobiDB-lite"/>
    </source>
</evidence>
<dbReference type="Proteomes" id="UP000007305">
    <property type="component" value="Chromosome 3"/>
</dbReference>
<reference evidence="3" key="3">
    <citation type="submission" date="2021-05" db="UniProtKB">
        <authorList>
            <consortium name="EnsemblPlants"/>
        </authorList>
    </citation>
    <scope>IDENTIFICATION</scope>
    <source>
        <strain evidence="3">cv. B73</strain>
    </source>
</reference>
<feature type="compositionally biased region" description="Basic and acidic residues" evidence="1">
    <location>
        <begin position="388"/>
        <end position="408"/>
    </location>
</feature>
<dbReference type="KEGG" id="zma:103651662"/>
<sequence>MADWNRPWDVNAHCDRSGSDRRPPLPRPDSRDNYYPVPLWERKFCRNAYGIPWKKFCEKKQFIELYKNVMDWDDSGALENFEAAKERFRAKYHGEPFEDPLLDPDMYIDEIDHLCEVDPELVADLDKVPDVDKVLEQQLVANLGCEEPVADLVPMGHGELGAIPTPTGWGEEDAIPTPTGWGEEDANLAPVGWGEPVANVAAIGWGESASLTPDTAWEGRNSGWNSPLDQPQCTPSNWNDNSYGDRSSNNWYQQEVDPSHMPFGTRRNLNGGGRGSSCRNSNGGVGNRNNNLYGGRSSNTRYQQEVDPGRNSSGTRRKLNGGSGNRNNNFYGGGSSNNRYQQEVDPGRMSPGAGRKQNGGGRGCGRSGSKWNGGGGSGWQQGQRGRRTREMEWRPVQHKRDPQDDPAA</sequence>
<evidence type="ECO:0000313" key="4">
    <source>
        <dbReference type="Proteomes" id="UP000007305"/>
    </source>
</evidence>
<dbReference type="PaxDb" id="4577-GRMZM2G143608_P01"/>
<dbReference type="GeneID" id="103651662"/>
<gene>
    <name evidence="3" type="primary">LOC103651662</name>
    <name evidence="2" type="ORF">ZEAMMB73_Zm00001d044634</name>
</gene>
<dbReference type="AlphaFoldDB" id="A0A1D6NQ66"/>
<dbReference type="OMA" id="GATKWNG"/>
<feature type="compositionally biased region" description="Gly residues" evidence="1">
    <location>
        <begin position="357"/>
        <end position="379"/>
    </location>
</feature>
<dbReference type="OrthoDB" id="1888797at2759"/>
<dbReference type="EnsemblPlants" id="Zm00001eb163390_T001">
    <property type="protein sequence ID" value="Zm00001eb163390_P001"/>
    <property type="gene ID" value="Zm00001eb163390"/>
</dbReference>
<feature type="compositionally biased region" description="Low complexity" evidence="1">
    <location>
        <begin position="276"/>
        <end position="299"/>
    </location>
</feature>
<dbReference type="STRING" id="4577.A0A1D6NQ66"/>
<keyword evidence="5" id="KW-1267">Proteomics identification</keyword>
<protein>
    <submittedName>
        <fullName evidence="2 3">Uncharacterized protein</fullName>
    </submittedName>
</protein>
<reference evidence="2 4" key="1">
    <citation type="submission" date="2015-12" db="EMBL/GenBank/DDBJ databases">
        <title>Update maize B73 reference genome by single molecule sequencing technologies.</title>
        <authorList>
            <consortium name="Maize Genome Sequencing Project"/>
            <person name="Ware D."/>
        </authorList>
    </citation>
    <scope>NUCLEOTIDE SEQUENCE [LARGE SCALE GENOMIC DNA]</scope>
    <source>
        <strain evidence="4">cv. B73</strain>
        <tissue evidence="2">Seedling</tissue>
    </source>
</reference>
<reference evidence="3" key="2">
    <citation type="submission" date="2019-07" db="EMBL/GenBank/DDBJ databases">
        <authorList>
            <person name="Seetharam A."/>
            <person name="Woodhouse M."/>
            <person name="Cannon E."/>
        </authorList>
    </citation>
    <scope>NUCLEOTIDE SEQUENCE [LARGE SCALE GENOMIC DNA]</scope>
    <source>
        <strain evidence="3">cv. B73</strain>
    </source>
</reference>
<dbReference type="RefSeq" id="XP_008675573.1">
    <property type="nucleotide sequence ID" value="XM_008677351.3"/>
</dbReference>
<dbReference type="PANTHER" id="PTHR34567">
    <property type="entry name" value="FK506-BINDING-LIKE PROTEIN"/>
    <property type="match status" value="1"/>
</dbReference>
<evidence type="ECO:0007829" key="5">
    <source>
        <dbReference type="PeptideAtlas" id="A0A1D6NQ66"/>
    </source>
</evidence>
<dbReference type="PANTHER" id="PTHR34567:SF6">
    <property type="entry name" value="CATHEPSIN PROPEPTIDE INHIBITOR DOMAIN-CONTAINING PROTEIN"/>
    <property type="match status" value="1"/>
</dbReference>
<dbReference type="ExpressionAtlas" id="A0A1D6NQ66">
    <property type="expression patterns" value="baseline and differential"/>
</dbReference>
<proteinExistence type="evidence at protein level"/>
<organism evidence="2">
    <name type="scientific">Zea mays</name>
    <name type="common">Maize</name>
    <dbReference type="NCBI Taxonomy" id="4577"/>
    <lineage>
        <taxon>Eukaryota</taxon>
        <taxon>Viridiplantae</taxon>
        <taxon>Streptophyta</taxon>
        <taxon>Embryophyta</taxon>
        <taxon>Tracheophyta</taxon>
        <taxon>Spermatophyta</taxon>
        <taxon>Magnoliopsida</taxon>
        <taxon>Liliopsida</taxon>
        <taxon>Poales</taxon>
        <taxon>Poaceae</taxon>
        <taxon>PACMAD clade</taxon>
        <taxon>Panicoideae</taxon>
        <taxon>Andropogonodae</taxon>
        <taxon>Andropogoneae</taxon>
        <taxon>Tripsacinae</taxon>
        <taxon>Zea</taxon>
    </lineage>
</organism>
<feature type="region of interest" description="Disordered" evidence="1">
    <location>
        <begin position="211"/>
        <end position="408"/>
    </location>
</feature>